<dbReference type="InterPro" id="IPR011701">
    <property type="entry name" value="MFS"/>
</dbReference>
<dbReference type="PROSITE" id="PS50850">
    <property type="entry name" value="MFS"/>
    <property type="match status" value="1"/>
</dbReference>
<evidence type="ECO:0000313" key="12">
    <source>
        <dbReference type="Proteomes" id="UP000198736"/>
    </source>
</evidence>
<evidence type="ECO:0000256" key="9">
    <source>
        <dbReference type="SAM" id="Phobius"/>
    </source>
</evidence>
<feature type="transmembrane region" description="Helical" evidence="9">
    <location>
        <begin position="320"/>
        <end position="340"/>
    </location>
</feature>
<feature type="transmembrane region" description="Helical" evidence="9">
    <location>
        <begin position="385"/>
        <end position="406"/>
    </location>
</feature>
<dbReference type="InterPro" id="IPR005829">
    <property type="entry name" value="Sugar_transporter_CS"/>
</dbReference>
<feature type="transmembrane region" description="Helical" evidence="9">
    <location>
        <begin position="135"/>
        <end position="156"/>
    </location>
</feature>
<keyword evidence="3" id="KW-0813">Transport</keyword>
<gene>
    <name evidence="11" type="ORF">COMA2_60138</name>
</gene>
<dbReference type="AlphaFoldDB" id="A0A0S4LSX2"/>
<dbReference type="PANTHER" id="PTHR43528">
    <property type="entry name" value="ALPHA-KETOGLUTARATE PERMEASE"/>
    <property type="match status" value="1"/>
</dbReference>
<proteinExistence type="inferred from homology"/>
<dbReference type="GO" id="GO:0005886">
    <property type="term" value="C:plasma membrane"/>
    <property type="evidence" value="ECO:0007669"/>
    <property type="project" value="UniProtKB-SubCell"/>
</dbReference>
<evidence type="ECO:0000256" key="4">
    <source>
        <dbReference type="ARBA" id="ARBA00022475"/>
    </source>
</evidence>
<sequence length="448" mass="47740">MVWWPRQRGSIVRECVFMALDGPRALRKTVLAGAVGNVLEWYDFALFGYFAPVLSRLFFPASDPSLSLIATFGVFAVGFLARPLGALLFGYWGDTKGRRAALAWSIILMAFPTCLVGLLPTYAQIGLAAPLALTVLRFLQGLSVGGEFTGSVTFLVEHAGPTERGYVGSWAGFSAQIGALLGSGVGTLATANLSSEALQQWGWRIPFVAGSVIALVGWYLRRRIPESPAFERLQQTGAVSSSPVRELLTSHRAPLLQVIGLVLLHGVGFYIFFVFLPTYLTKVTDLPMGTTLLINTGCMALLAILIPLMGKLSDRVGHRWVLAGGAAGLALGTVPLFSWLSGGHLALIVMAQVLITLFVSAYMGPFFAVVATLFPVASRYTGLSISYNIAAALFGGTAPLMATVLMERSGSALAPGWYVGLCAVLSLIALSTIRKEKKEAAEIPAGTY</sequence>
<feature type="transmembrane region" description="Helical" evidence="9">
    <location>
        <begin position="346"/>
        <end position="373"/>
    </location>
</feature>
<keyword evidence="6" id="KW-0769">Symport</keyword>
<dbReference type="RefSeq" id="WP_090901232.1">
    <property type="nucleotide sequence ID" value="NZ_CZPZ01000033.1"/>
</dbReference>
<dbReference type="OrthoDB" id="9783227at2"/>
<dbReference type="InterPro" id="IPR036259">
    <property type="entry name" value="MFS_trans_sf"/>
</dbReference>
<keyword evidence="5 9" id="KW-0812">Transmembrane</keyword>
<dbReference type="PROSITE" id="PS00217">
    <property type="entry name" value="SUGAR_TRANSPORT_2"/>
    <property type="match status" value="1"/>
</dbReference>
<evidence type="ECO:0000256" key="2">
    <source>
        <dbReference type="ARBA" id="ARBA00008240"/>
    </source>
</evidence>
<feature type="transmembrane region" description="Helical" evidence="9">
    <location>
        <begin position="412"/>
        <end position="430"/>
    </location>
</feature>
<evidence type="ECO:0000259" key="10">
    <source>
        <dbReference type="PROSITE" id="PS50850"/>
    </source>
</evidence>
<dbReference type="STRING" id="1742973.COMA2_60138"/>
<evidence type="ECO:0000256" key="8">
    <source>
        <dbReference type="ARBA" id="ARBA00023136"/>
    </source>
</evidence>
<dbReference type="PANTHER" id="PTHR43528:SF1">
    <property type="entry name" value="ALPHA-KETOGLUTARATE PERMEASE"/>
    <property type="match status" value="1"/>
</dbReference>
<reference evidence="12" key="1">
    <citation type="submission" date="2015-10" db="EMBL/GenBank/DDBJ databases">
        <authorList>
            <person name="Luecker S."/>
            <person name="Luecker S."/>
        </authorList>
    </citation>
    <scope>NUCLEOTIDE SEQUENCE [LARGE SCALE GENOMIC DNA]</scope>
</reference>
<name>A0A0S4LSX2_9BACT</name>
<dbReference type="InterPro" id="IPR020846">
    <property type="entry name" value="MFS_dom"/>
</dbReference>
<accession>A0A0S4LSX2</accession>
<dbReference type="FunFam" id="1.20.1250.20:FF:000001">
    <property type="entry name" value="Dicarboxylate MFS transporter"/>
    <property type="match status" value="1"/>
</dbReference>
<protein>
    <submittedName>
        <fullName evidence="11">General substrate transporter</fullName>
    </submittedName>
</protein>
<organism evidence="11 12">
    <name type="scientific">Candidatus Nitrospira nitrificans</name>
    <dbReference type="NCBI Taxonomy" id="1742973"/>
    <lineage>
        <taxon>Bacteria</taxon>
        <taxon>Pseudomonadati</taxon>
        <taxon>Nitrospirota</taxon>
        <taxon>Nitrospiria</taxon>
        <taxon>Nitrospirales</taxon>
        <taxon>Nitrospiraceae</taxon>
        <taxon>Nitrospira</taxon>
    </lineage>
</organism>
<keyword evidence="12" id="KW-1185">Reference proteome</keyword>
<dbReference type="Proteomes" id="UP000198736">
    <property type="component" value="Unassembled WGS sequence"/>
</dbReference>
<evidence type="ECO:0000256" key="3">
    <source>
        <dbReference type="ARBA" id="ARBA00022448"/>
    </source>
</evidence>
<evidence type="ECO:0000313" key="11">
    <source>
        <dbReference type="EMBL" id="CUS39067.1"/>
    </source>
</evidence>
<dbReference type="SUPFAM" id="SSF103473">
    <property type="entry name" value="MFS general substrate transporter"/>
    <property type="match status" value="1"/>
</dbReference>
<keyword evidence="7 9" id="KW-1133">Transmembrane helix</keyword>
<dbReference type="InterPro" id="IPR051084">
    <property type="entry name" value="H+-coupled_symporters"/>
</dbReference>
<evidence type="ECO:0000256" key="7">
    <source>
        <dbReference type="ARBA" id="ARBA00022989"/>
    </source>
</evidence>
<feature type="transmembrane region" description="Helical" evidence="9">
    <location>
        <begin position="201"/>
        <end position="220"/>
    </location>
</feature>
<evidence type="ECO:0000256" key="1">
    <source>
        <dbReference type="ARBA" id="ARBA00004651"/>
    </source>
</evidence>
<comment type="similarity">
    <text evidence="2">Belongs to the major facilitator superfamily. Metabolite:H+ Symporter (MHS) family (TC 2.A.1.6) family.</text>
</comment>
<feature type="transmembrane region" description="Helical" evidence="9">
    <location>
        <begin position="255"/>
        <end position="276"/>
    </location>
</feature>
<keyword evidence="4" id="KW-1003">Cell membrane</keyword>
<dbReference type="Gene3D" id="1.20.1250.20">
    <property type="entry name" value="MFS general substrate transporter like domains"/>
    <property type="match status" value="2"/>
</dbReference>
<feature type="transmembrane region" description="Helical" evidence="9">
    <location>
        <begin position="288"/>
        <end position="308"/>
    </location>
</feature>
<dbReference type="Pfam" id="PF07690">
    <property type="entry name" value="MFS_1"/>
    <property type="match status" value="1"/>
</dbReference>
<evidence type="ECO:0000256" key="5">
    <source>
        <dbReference type="ARBA" id="ARBA00022692"/>
    </source>
</evidence>
<feature type="transmembrane region" description="Helical" evidence="9">
    <location>
        <begin position="30"/>
        <end position="54"/>
    </location>
</feature>
<feature type="transmembrane region" description="Helical" evidence="9">
    <location>
        <begin position="101"/>
        <end position="123"/>
    </location>
</feature>
<keyword evidence="8 9" id="KW-0472">Membrane</keyword>
<dbReference type="Pfam" id="PF00083">
    <property type="entry name" value="Sugar_tr"/>
    <property type="match status" value="1"/>
</dbReference>
<dbReference type="InterPro" id="IPR005828">
    <property type="entry name" value="MFS_sugar_transport-like"/>
</dbReference>
<dbReference type="GO" id="GO:0015293">
    <property type="term" value="F:symporter activity"/>
    <property type="evidence" value="ECO:0007669"/>
    <property type="project" value="UniProtKB-KW"/>
</dbReference>
<feature type="domain" description="Major facilitator superfamily (MFS) profile" evidence="10">
    <location>
        <begin position="29"/>
        <end position="438"/>
    </location>
</feature>
<evidence type="ECO:0000256" key="6">
    <source>
        <dbReference type="ARBA" id="ARBA00022847"/>
    </source>
</evidence>
<dbReference type="EMBL" id="CZPZ01000033">
    <property type="protein sequence ID" value="CUS39067.1"/>
    <property type="molecule type" value="Genomic_DNA"/>
</dbReference>
<feature type="transmembrane region" description="Helical" evidence="9">
    <location>
        <begin position="66"/>
        <end position="89"/>
    </location>
</feature>
<feature type="transmembrane region" description="Helical" evidence="9">
    <location>
        <begin position="168"/>
        <end position="189"/>
    </location>
</feature>
<comment type="subcellular location">
    <subcellularLocation>
        <location evidence="1">Cell membrane</location>
        <topology evidence="1">Multi-pass membrane protein</topology>
    </subcellularLocation>
</comment>